<sequence length="170" mass="18018">STKTELVDLTTEKTADVFDTGQSNLSKNVIKCSDALDISNTSDMELLTSATTHTVMNIDVKDTTDKELSSLITDITHIGRGKSGSSSSLHPNNNDVETTALKSVTPSAVAVTSTSTTVPSSNTSRPNLDKIDKKTPGKMNSSYSKMSSSGSIKSEALFAPDVKMEQTVKP</sequence>
<evidence type="ECO:0000313" key="2">
    <source>
        <dbReference type="EMBL" id="CEK61576.1"/>
    </source>
</evidence>
<accession>A0A0B6Z0Y4</accession>
<gene>
    <name evidence="2" type="primary">ORF42637</name>
</gene>
<feature type="non-terminal residue" evidence="2">
    <location>
        <position position="1"/>
    </location>
</feature>
<feature type="compositionally biased region" description="Low complexity" evidence="1">
    <location>
        <begin position="103"/>
        <end position="124"/>
    </location>
</feature>
<feature type="region of interest" description="Disordered" evidence="1">
    <location>
        <begin position="77"/>
        <end position="154"/>
    </location>
</feature>
<dbReference type="AlphaFoldDB" id="A0A0B6Z0Y4"/>
<dbReference type="EMBL" id="HACG01014711">
    <property type="protein sequence ID" value="CEK61576.1"/>
    <property type="molecule type" value="Transcribed_RNA"/>
</dbReference>
<feature type="compositionally biased region" description="Low complexity" evidence="1">
    <location>
        <begin position="141"/>
        <end position="154"/>
    </location>
</feature>
<organism evidence="2">
    <name type="scientific">Arion vulgaris</name>
    <dbReference type="NCBI Taxonomy" id="1028688"/>
    <lineage>
        <taxon>Eukaryota</taxon>
        <taxon>Metazoa</taxon>
        <taxon>Spiralia</taxon>
        <taxon>Lophotrochozoa</taxon>
        <taxon>Mollusca</taxon>
        <taxon>Gastropoda</taxon>
        <taxon>Heterobranchia</taxon>
        <taxon>Euthyneura</taxon>
        <taxon>Panpulmonata</taxon>
        <taxon>Eupulmonata</taxon>
        <taxon>Stylommatophora</taxon>
        <taxon>Helicina</taxon>
        <taxon>Arionoidea</taxon>
        <taxon>Arionidae</taxon>
        <taxon>Arion</taxon>
    </lineage>
</organism>
<reference evidence="2" key="1">
    <citation type="submission" date="2014-12" db="EMBL/GenBank/DDBJ databases">
        <title>Insight into the proteome of Arion vulgaris.</title>
        <authorList>
            <person name="Aradska J."/>
            <person name="Bulat T."/>
            <person name="Smidak R."/>
            <person name="Sarate P."/>
            <person name="Gangsoo J."/>
            <person name="Sialana F."/>
            <person name="Bilban M."/>
            <person name="Lubec G."/>
        </authorList>
    </citation>
    <scope>NUCLEOTIDE SEQUENCE</scope>
    <source>
        <tissue evidence="2">Skin</tissue>
    </source>
</reference>
<feature type="non-terminal residue" evidence="2">
    <location>
        <position position="170"/>
    </location>
</feature>
<proteinExistence type="predicted"/>
<name>A0A0B6Z0Y4_9EUPU</name>
<protein>
    <submittedName>
        <fullName evidence="2">Uncharacterized protein</fullName>
    </submittedName>
</protein>
<feature type="compositionally biased region" description="Polar residues" evidence="1">
    <location>
        <begin position="83"/>
        <end position="102"/>
    </location>
</feature>
<evidence type="ECO:0000256" key="1">
    <source>
        <dbReference type="SAM" id="MobiDB-lite"/>
    </source>
</evidence>